<dbReference type="GO" id="GO:0005886">
    <property type="term" value="C:plasma membrane"/>
    <property type="evidence" value="ECO:0007669"/>
    <property type="project" value="UniProtKB-SubCell"/>
</dbReference>
<feature type="transmembrane region" description="Helical" evidence="6">
    <location>
        <begin position="95"/>
        <end position="114"/>
    </location>
</feature>
<evidence type="ECO:0000313" key="7">
    <source>
        <dbReference type="EMBL" id="SMO48241.1"/>
    </source>
</evidence>
<feature type="transmembrane region" description="Helical" evidence="6">
    <location>
        <begin position="172"/>
        <end position="199"/>
    </location>
</feature>
<evidence type="ECO:0000256" key="2">
    <source>
        <dbReference type="ARBA" id="ARBA00022475"/>
    </source>
</evidence>
<feature type="transmembrane region" description="Helical" evidence="6">
    <location>
        <begin position="40"/>
        <end position="59"/>
    </location>
</feature>
<feature type="transmembrane region" description="Helical" evidence="6">
    <location>
        <begin position="121"/>
        <end position="142"/>
    </location>
</feature>
<comment type="subcellular location">
    <subcellularLocation>
        <location evidence="1">Cell membrane</location>
        <topology evidence="1">Multi-pass membrane protein</topology>
    </subcellularLocation>
</comment>
<keyword evidence="8" id="KW-1185">Reference proteome</keyword>
<dbReference type="OrthoDB" id="9804361at2"/>
<feature type="transmembrane region" description="Helical" evidence="6">
    <location>
        <begin position="66"/>
        <end position="89"/>
    </location>
</feature>
<dbReference type="PANTHER" id="PTHR30482:SF17">
    <property type="entry name" value="ABC TRANSPORTER ATP-BINDING PROTEIN"/>
    <property type="match status" value="1"/>
</dbReference>
<evidence type="ECO:0000256" key="6">
    <source>
        <dbReference type="SAM" id="Phobius"/>
    </source>
</evidence>
<dbReference type="Pfam" id="PF02653">
    <property type="entry name" value="BPD_transp_2"/>
    <property type="match status" value="1"/>
</dbReference>
<name>A0A521BNA0_9RHOB</name>
<gene>
    <name evidence="7" type="ORF">SAMN06265173_103167</name>
</gene>
<dbReference type="CDD" id="cd06581">
    <property type="entry name" value="TM_PBP1_LivM_like"/>
    <property type="match status" value="1"/>
</dbReference>
<keyword evidence="2" id="KW-1003">Cell membrane</keyword>
<evidence type="ECO:0000256" key="5">
    <source>
        <dbReference type="ARBA" id="ARBA00023136"/>
    </source>
</evidence>
<evidence type="ECO:0000256" key="4">
    <source>
        <dbReference type="ARBA" id="ARBA00022989"/>
    </source>
</evidence>
<sequence>MNSTRIFARTSLMAVIGLAVLILIGVIYPGTWLLDTMTGLFASGLLVMSLHLLVGYTGLVSFGHAAYFASGGYIFGMLLQADGVVAALGGWAVPIATLVALLGTGGFALFVGLICARLSEIYFAFLTLAFQMLLVSAIQGLVQYTGGDQGLTGGIPRPEFLGLNLVEVKDRYVFSAFLFMAGLLVIRLVTLSSFGATLRMVRDNETRTAFLGINTYRVKVAAFTIAGMIAGLGGVILAIFTSAAYPEWAGWAVSGEAIFMIMLGGLHSFYGPLLGVVVMRAINDITLIYTTHTDLAKGIAILFVVLVLRRGILDWILDVRATRRKRGTSGDQITSQALTKTAKGTKDAAS</sequence>
<protein>
    <submittedName>
        <fullName evidence="7">Amino acid/amide ABC transporter membrane protein 2, HAAT family</fullName>
    </submittedName>
</protein>
<dbReference type="EMBL" id="FXTO01000003">
    <property type="protein sequence ID" value="SMO48241.1"/>
    <property type="molecule type" value="Genomic_DNA"/>
</dbReference>
<keyword evidence="3 6" id="KW-0812">Transmembrane</keyword>
<organism evidence="7 8">
    <name type="scientific">Thalassovita litoralis</name>
    <dbReference type="NCBI Taxonomy" id="1010611"/>
    <lineage>
        <taxon>Bacteria</taxon>
        <taxon>Pseudomonadati</taxon>
        <taxon>Pseudomonadota</taxon>
        <taxon>Alphaproteobacteria</taxon>
        <taxon>Rhodobacterales</taxon>
        <taxon>Roseobacteraceae</taxon>
        <taxon>Thalassovita</taxon>
    </lineage>
</organism>
<evidence type="ECO:0000256" key="3">
    <source>
        <dbReference type="ARBA" id="ARBA00022692"/>
    </source>
</evidence>
<dbReference type="Proteomes" id="UP000316030">
    <property type="component" value="Unassembled WGS sequence"/>
</dbReference>
<dbReference type="GO" id="GO:0015658">
    <property type="term" value="F:branched-chain amino acid transmembrane transporter activity"/>
    <property type="evidence" value="ECO:0007669"/>
    <property type="project" value="InterPro"/>
</dbReference>
<reference evidence="7 8" key="1">
    <citation type="submission" date="2017-05" db="EMBL/GenBank/DDBJ databases">
        <authorList>
            <person name="Varghese N."/>
            <person name="Submissions S."/>
        </authorList>
    </citation>
    <scope>NUCLEOTIDE SEQUENCE [LARGE SCALE GENOMIC DNA]</scope>
    <source>
        <strain evidence="7 8">DSM 29506</strain>
    </source>
</reference>
<evidence type="ECO:0000256" key="1">
    <source>
        <dbReference type="ARBA" id="ARBA00004651"/>
    </source>
</evidence>
<dbReference type="InterPro" id="IPR043428">
    <property type="entry name" value="LivM-like"/>
</dbReference>
<accession>A0A521BNA0</accession>
<evidence type="ECO:0000313" key="8">
    <source>
        <dbReference type="Proteomes" id="UP000316030"/>
    </source>
</evidence>
<dbReference type="InterPro" id="IPR001851">
    <property type="entry name" value="ABC_transp_permease"/>
</dbReference>
<keyword evidence="5 6" id="KW-0472">Membrane</keyword>
<dbReference type="RefSeq" id="WP_142492203.1">
    <property type="nucleotide sequence ID" value="NZ_FXTO01000003.1"/>
</dbReference>
<feature type="transmembrane region" description="Helical" evidence="6">
    <location>
        <begin position="220"/>
        <end position="242"/>
    </location>
</feature>
<proteinExistence type="predicted"/>
<feature type="transmembrane region" description="Helical" evidence="6">
    <location>
        <begin position="12"/>
        <end position="34"/>
    </location>
</feature>
<keyword evidence="4 6" id="KW-1133">Transmembrane helix</keyword>
<dbReference type="PANTHER" id="PTHR30482">
    <property type="entry name" value="HIGH-AFFINITY BRANCHED-CHAIN AMINO ACID TRANSPORT SYSTEM PERMEASE"/>
    <property type="match status" value="1"/>
</dbReference>
<dbReference type="AlphaFoldDB" id="A0A521BNA0"/>